<keyword evidence="4" id="KW-0479">Metal-binding</keyword>
<name>A0A5C5W7H7_9BACT</name>
<dbReference type="EC" id="2.8.1.7" evidence="10"/>
<keyword evidence="6" id="KW-0408">Iron</keyword>
<keyword evidence="5" id="KW-0663">Pyridoxal phosphate</keyword>
<dbReference type="GO" id="GO:0046872">
    <property type="term" value="F:metal ion binding"/>
    <property type="evidence" value="ECO:0007669"/>
    <property type="project" value="UniProtKB-KW"/>
</dbReference>
<evidence type="ECO:0000259" key="9">
    <source>
        <dbReference type="Pfam" id="PF00266"/>
    </source>
</evidence>
<dbReference type="PIRSF" id="PIRSF005572">
    <property type="entry name" value="NifS"/>
    <property type="match status" value="1"/>
</dbReference>
<evidence type="ECO:0000256" key="5">
    <source>
        <dbReference type="ARBA" id="ARBA00022898"/>
    </source>
</evidence>
<dbReference type="InterPro" id="IPR015422">
    <property type="entry name" value="PyrdxlP-dep_Trfase_small"/>
</dbReference>
<comment type="catalytic activity">
    <reaction evidence="8">
        <text>(sulfur carrier)-H + L-cysteine = (sulfur carrier)-SH + L-alanine</text>
        <dbReference type="Rhea" id="RHEA:43892"/>
        <dbReference type="Rhea" id="RHEA-COMP:14737"/>
        <dbReference type="Rhea" id="RHEA-COMP:14739"/>
        <dbReference type="ChEBI" id="CHEBI:29917"/>
        <dbReference type="ChEBI" id="CHEBI:35235"/>
        <dbReference type="ChEBI" id="CHEBI:57972"/>
        <dbReference type="ChEBI" id="CHEBI:64428"/>
        <dbReference type="EC" id="2.8.1.7"/>
    </reaction>
</comment>
<keyword evidence="11" id="KW-1185">Reference proteome</keyword>
<dbReference type="Proteomes" id="UP000318995">
    <property type="component" value="Unassembled WGS sequence"/>
</dbReference>
<comment type="caution">
    <text evidence="10">The sequence shown here is derived from an EMBL/GenBank/DDBJ whole genome shotgun (WGS) entry which is preliminary data.</text>
</comment>
<reference evidence="10 11" key="1">
    <citation type="submission" date="2019-02" db="EMBL/GenBank/DDBJ databases">
        <title>Deep-cultivation of Planctomycetes and their phenomic and genomic characterization uncovers novel biology.</title>
        <authorList>
            <person name="Wiegand S."/>
            <person name="Jogler M."/>
            <person name="Boedeker C."/>
            <person name="Pinto D."/>
            <person name="Vollmers J."/>
            <person name="Rivas-Marin E."/>
            <person name="Kohn T."/>
            <person name="Peeters S.H."/>
            <person name="Heuer A."/>
            <person name="Rast P."/>
            <person name="Oberbeckmann S."/>
            <person name="Bunk B."/>
            <person name="Jeske O."/>
            <person name="Meyerdierks A."/>
            <person name="Storesund J.E."/>
            <person name="Kallscheuer N."/>
            <person name="Luecker S."/>
            <person name="Lage O.M."/>
            <person name="Pohl T."/>
            <person name="Merkel B.J."/>
            <person name="Hornburger P."/>
            <person name="Mueller R.-W."/>
            <person name="Bruemmer F."/>
            <person name="Labrenz M."/>
            <person name="Spormann A.M."/>
            <person name="Op Den Camp H."/>
            <person name="Overmann J."/>
            <person name="Amann R."/>
            <person name="Jetten M.S.M."/>
            <person name="Mascher T."/>
            <person name="Medema M.H."/>
            <person name="Devos D.P."/>
            <person name="Kaster A.-K."/>
            <person name="Ovreas L."/>
            <person name="Rohde M."/>
            <person name="Galperin M.Y."/>
            <person name="Jogler C."/>
        </authorList>
    </citation>
    <scope>NUCLEOTIDE SEQUENCE [LARGE SCALE GENOMIC DNA]</scope>
    <source>
        <strain evidence="10 11">Pla111</strain>
    </source>
</reference>
<organism evidence="10 11">
    <name type="scientific">Botrimarina hoheduenensis</name>
    <dbReference type="NCBI Taxonomy" id="2528000"/>
    <lineage>
        <taxon>Bacteria</taxon>
        <taxon>Pseudomonadati</taxon>
        <taxon>Planctomycetota</taxon>
        <taxon>Planctomycetia</taxon>
        <taxon>Pirellulales</taxon>
        <taxon>Lacipirellulaceae</taxon>
        <taxon>Botrimarina</taxon>
    </lineage>
</organism>
<evidence type="ECO:0000313" key="11">
    <source>
        <dbReference type="Proteomes" id="UP000318995"/>
    </source>
</evidence>
<sequence length="389" mass="40892">MARTIYLDHNSTTPLLPAVAVRLAEAQAENYANPASQHSEGRRARRALEAARERITNLLGGDASCFAADRLIFTSGATEANTLALRGLAGPPGGAVLISAIEHPSVSETADQMLREGYRIERIGVNAHGVVQLDELDRLLAEVPNVRLVSVMLANNETGVIQPVGEVVARCAAAGVPVHTDAVQVVGKLPVGFRALGVAALSFTAHKFHGPRGVGGLLVGASLSLTPLLHGGPQQAGLRPGTEAVDLAIGAQAALEAWYDEAAERAARLAGLQRRFETGLKNRGVPLRVWGSETDRLPHTSCLSFDGFDRQALMMALDLAGIACSTGSACASGSSEPSPTLIAMGLSAEQIRGALRFSWGALTTTAHIDRAVDRICQTINDLRLSSQRT</sequence>
<dbReference type="Gene3D" id="1.10.260.50">
    <property type="match status" value="1"/>
</dbReference>
<dbReference type="GO" id="GO:0051536">
    <property type="term" value="F:iron-sulfur cluster binding"/>
    <property type="evidence" value="ECO:0007669"/>
    <property type="project" value="UniProtKB-KW"/>
</dbReference>
<comment type="similarity">
    <text evidence="2">Belongs to the class-V pyridoxal-phosphate-dependent aminotransferase family. NifS/IscS subfamily.</text>
</comment>
<dbReference type="Gene3D" id="3.40.640.10">
    <property type="entry name" value="Type I PLP-dependent aspartate aminotransferase-like (Major domain)"/>
    <property type="match status" value="1"/>
</dbReference>
<comment type="cofactor">
    <cofactor evidence="1">
        <name>pyridoxal 5'-phosphate</name>
        <dbReference type="ChEBI" id="CHEBI:597326"/>
    </cofactor>
</comment>
<dbReference type="GO" id="GO:0031071">
    <property type="term" value="F:cysteine desulfurase activity"/>
    <property type="evidence" value="ECO:0007669"/>
    <property type="project" value="UniProtKB-EC"/>
</dbReference>
<dbReference type="Gene3D" id="3.90.1150.10">
    <property type="entry name" value="Aspartate Aminotransferase, domain 1"/>
    <property type="match status" value="1"/>
</dbReference>
<evidence type="ECO:0000256" key="1">
    <source>
        <dbReference type="ARBA" id="ARBA00001933"/>
    </source>
</evidence>
<evidence type="ECO:0000256" key="6">
    <source>
        <dbReference type="ARBA" id="ARBA00023004"/>
    </source>
</evidence>
<evidence type="ECO:0000313" key="10">
    <source>
        <dbReference type="EMBL" id="TWT46866.1"/>
    </source>
</evidence>
<dbReference type="AlphaFoldDB" id="A0A5C5W7H7"/>
<evidence type="ECO:0000256" key="4">
    <source>
        <dbReference type="ARBA" id="ARBA00022723"/>
    </source>
</evidence>
<evidence type="ECO:0000256" key="8">
    <source>
        <dbReference type="ARBA" id="ARBA00050776"/>
    </source>
</evidence>
<keyword evidence="7" id="KW-0411">Iron-sulfur</keyword>
<dbReference type="InterPro" id="IPR015421">
    <property type="entry name" value="PyrdxlP-dep_Trfase_major"/>
</dbReference>
<dbReference type="Pfam" id="PF00266">
    <property type="entry name" value="Aminotran_5"/>
    <property type="match status" value="1"/>
</dbReference>
<gene>
    <name evidence="10" type="primary">iscS_1</name>
    <name evidence="10" type="ORF">Pla111_19680</name>
</gene>
<evidence type="ECO:0000256" key="3">
    <source>
        <dbReference type="ARBA" id="ARBA00022679"/>
    </source>
</evidence>
<feature type="domain" description="Aminotransferase class V" evidence="9">
    <location>
        <begin position="5"/>
        <end position="370"/>
    </location>
</feature>
<dbReference type="InterPro" id="IPR016454">
    <property type="entry name" value="Cysteine_dSase"/>
</dbReference>
<dbReference type="EMBL" id="SJPH01000003">
    <property type="protein sequence ID" value="TWT46866.1"/>
    <property type="molecule type" value="Genomic_DNA"/>
</dbReference>
<accession>A0A5C5W7H7</accession>
<keyword evidence="3 10" id="KW-0808">Transferase</keyword>
<dbReference type="InterPro" id="IPR000192">
    <property type="entry name" value="Aminotrans_V_dom"/>
</dbReference>
<evidence type="ECO:0000256" key="2">
    <source>
        <dbReference type="ARBA" id="ARBA00006490"/>
    </source>
</evidence>
<dbReference type="OrthoDB" id="9808002at2"/>
<evidence type="ECO:0000256" key="7">
    <source>
        <dbReference type="ARBA" id="ARBA00023014"/>
    </source>
</evidence>
<dbReference type="RefSeq" id="WP_146573710.1">
    <property type="nucleotide sequence ID" value="NZ_SJPH01000003.1"/>
</dbReference>
<dbReference type="PANTHER" id="PTHR11601">
    <property type="entry name" value="CYSTEINE DESULFURYLASE FAMILY MEMBER"/>
    <property type="match status" value="1"/>
</dbReference>
<dbReference type="PANTHER" id="PTHR11601:SF34">
    <property type="entry name" value="CYSTEINE DESULFURASE"/>
    <property type="match status" value="1"/>
</dbReference>
<dbReference type="InterPro" id="IPR015424">
    <property type="entry name" value="PyrdxlP-dep_Trfase"/>
</dbReference>
<dbReference type="SUPFAM" id="SSF53383">
    <property type="entry name" value="PLP-dependent transferases"/>
    <property type="match status" value="1"/>
</dbReference>
<protein>
    <submittedName>
        <fullName evidence="10">Cysteine desulfurase</fullName>
        <ecNumber evidence="10">2.8.1.7</ecNumber>
    </submittedName>
</protein>
<proteinExistence type="inferred from homology"/>